<evidence type="ECO:0000313" key="3">
    <source>
        <dbReference type="Proteomes" id="UP000186029"/>
    </source>
</evidence>
<organism evidence="2 3">
    <name type="scientific">Candidatus Campbellbacteria bacterium RIFCSPLOWO2_02_35_12</name>
    <dbReference type="NCBI Taxonomy" id="1797580"/>
    <lineage>
        <taxon>Bacteria</taxon>
        <taxon>Candidatus Campbelliibacteriota</taxon>
    </lineage>
</organism>
<dbReference type="STRING" id="1797580.A2Z61_01665"/>
<accession>A0A1F5EH15</accession>
<keyword evidence="1" id="KW-0812">Transmembrane</keyword>
<protein>
    <submittedName>
        <fullName evidence="2">Uncharacterized protein</fullName>
    </submittedName>
</protein>
<dbReference type="AlphaFoldDB" id="A0A1F5EH15"/>
<feature type="transmembrane region" description="Helical" evidence="1">
    <location>
        <begin position="6"/>
        <end position="23"/>
    </location>
</feature>
<feature type="transmembrane region" description="Helical" evidence="1">
    <location>
        <begin position="66"/>
        <end position="85"/>
    </location>
</feature>
<proteinExistence type="predicted"/>
<comment type="caution">
    <text evidence="2">The sequence shown here is derived from an EMBL/GenBank/DDBJ whole genome shotgun (WGS) entry which is preliminary data.</text>
</comment>
<evidence type="ECO:0000256" key="1">
    <source>
        <dbReference type="SAM" id="Phobius"/>
    </source>
</evidence>
<keyword evidence="1" id="KW-0472">Membrane</keyword>
<evidence type="ECO:0000313" key="2">
    <source>
        <dbReference type="EMBL" id="OGD66506.1"/>
    </source>
</evidence>
<name>A0A1F5EH15_9BACT</name>
<dbReference type="Proteomes" id="UP000186029">
    <property type="component" value="Unassembled WGS sequence"/>
</dbReference>
<dbReference type="EMBL" id="MFAC01000030">
    <property type="protein sequence ID" value="OGD66506.1"/>
    <property type="molecule type" value="Genomic_DNA"/>
</dbReference>
<keyword evidence="1" id="KW-1133">Transmembrane helix</keyword>
<sequence>MIAIFSFIFSLLAIIGMISIKNWEMKAGKTIFAKMRFKFDIFVAKYLIILKSYTQTKNGRYFLKKIIHYTAYYISHIALSCARFAERKLIKIINFIKGRGVIEKKGQVSSYLKNVADFDRYSDKK</sequence>
<reference evidence="2 3" key="1">
    <citation type="journal article" date="2016" name="Nat. Commun.">
        <title>Thousands of microbial genomes shed light on interconnected biogeochemical processes in an aquifer system.</title>
        <authorList>
            <person name="Anantharaman K."/>
            <person name="Brown C.T."/>
            <person name="Hug L.A."/>
            <person name="Sharon I."/>
            <person name="Castelle C.J."/>
            <person name="Probst A.J."/>
            <person name="Thomas B.C."/>
            <person name="Singh A."/>
            <person name="Wilkins M.J."/>
            <person name="Karaoz U."/>
            <person name="Brodie E.L."/>
            <person name="Williams K.H."/>
            <person name="Hubbard S.S."/>
            <person name="Banfield J.F."/>
        </authorList>
    </citation>
    <scope>NUCLEOTIDE SEQUENCE [LARGE SCALE GENOMIC DNA]</scope>
</reference>
<gene>
    <name evidence="2" type="ORF">A2Z61_01665</name>
</gene>